<dbReference type="InterPro" id="IPR038765">
    <property type="entry name" value="Papain-like_cys_pep_sf"/>
</dbReference>
<dbReference type="VEuPathDB" id="TriTrypDB:TRSC58_06994"/>
<organism evidence="4 5">
    <name type="scientific">Trypanosoma rangeli SC58</name>
    <dbReference type="NCBI Taxonomy" id="429131"/>
    <lineage>
        <taxon>Eukaryota</taxon>
        <taxon>Discoba</taxon>
        <taxon>Euglenozoa</taxon>
        <taxon>Kinetoplastea</taxon>
        <taxon>Metakinetoplastina</taxon>
        <taxon>Trypanosomatida</taxon>
        <taxon>Trypanosomatidae</taxon>
        <taxon>Trypanosoma</taxon>
        <taxon>Herpetosoma</taxon>
    </lineage>
</organism>
<dbReference type="Pfam" id="PF00112">
    <property type="entry name" value="Peptidase_C1"/>
    <property type="match status" value="1"/>
</dbReference>
<dbReference type="InterPro" id="IPR025661">
    <property type="entry name" value="Pept_asp_AS"/>
</dbReference>
<evidence type="ECO:0000313" key="4">
    <source>
        <dbReference type="EMBL" id="ESL05360.1"/>
    </source>
</evidence>
<dbReference type="SMART" id="SM00645">
    <property type="entry name" value="Pept_C1"/>
    <property type="match status" value="1"/>
</dbReference>
<protein>
    <submittedName>
        <fullName evidence="4">Cysteine peptidase</fullName>
    </submittedName>
</protein>
<accession>A0A061ITN9</accession>
<reference evidence="4 5" key="1">
    <citation type="submission" date="2013-07" db="EMBL/GenBank/DDBJ databases">
        <authorList>
            <person name="Stoco P.H."/>
            <person name="Wagner G."/>
            <person name="Gerber A."/>
            <person name="Zaha A."/>
            <person name="Thompson C."/>
            <person name="Bartholomeu D.C."/>
            <person name="Luckemeyer D.D."/>
            <person name="Bahia D."/>
            <person name="Loreto E."/>
            <person name="Prestes E.B."/>
            <person name="Lima F.M."/>
            <person name="Rodrigues-Luiz G."/>
            <person name="Vallejo G.A."/>
            <person name="Filho J.F."/>
            <person name="Monteiro K.M."/>
            <person name="Tyler K.M."/>
            <person name="de Almeida L.G."/>
            <person name="Ortiz M.F."/>
            <person name="Siervo M.A."/>
            <person name="de Moraes M.H."/>
            <person name="Cunha O.L."/>
            <person name="Mendonca-Neto R."/>
            <person name="Silva R."/>
            <person name="Teixeira S.M."/>
            <person name="Murta S.M."/>
            <person name="Sincero T.C."/>
            <person name="Mendes T.A."/>
            <person name="Urmenyi T.P."/>
            <person name="Silva V.G."/>
            <person name="da Rocha W.D."/>
            <person name="Andersson B."/>
            <person name="Romanha A.J."/>
            <person name="Steindel M."/>
            <person name="de Vasconcelos A.T."/>
            <person name="Grisard E.C."/>
        </authorList>
    </citation>
    <scope>NUCLEOTIDE SEQUENCE [LARGE SCALE GENOMIC DNA]</scope>
    <source>
        <strain evidence="4 5">SC58</strain>
    </source>
</reference>
<dbReference type="CDD" id="cd02248">
    <property type="entry name" value="Peptidase_C1A"/>
    <property type="match status" value="1"/>
</dbReference>
<comment type="caution">
    <text evidence="4">The sequence shown here is derived from an EMBL/GenBank/DDBJ whole genome shotgun (WGS) entry which is preliminary data.</text>
</comment>
<dbReference type="PROSITE" id="PS00639">
    <property type="entry name" value="THIOL_PROTEASE_HIS"/>
    <property type="match status" value="1"/>
</dbReference>
<dbReference type="SUPFAM" id="SSF54001">
    <property type="entry name" value="Cysteine proteinases"/>
    <property type="match status" value="1"/>
</dbReference>
<feature type="domain" description="Peptidase C1A papain C-terminal" evidence="3">
    <location>
        <begin position="1"/>
        <end position="162"/>
    </location>
</feature>
<evidence type="ECO:0000259" key="3">
    <source>
        <dbReference type="SMART" id="SM00645"/>
    </source>
</evidence>
<dbReference type="InterPro" id="IPR039417">
    <property type="entry name" value="Peptidase_C1A_papain-like"/>
</dbReference>
<dbReference type="InterPro" id="IPR021981">
    <property type="entry name" value="DUF3586"/>
</dbReference>
<keyword evidence="5" id="KW-1185">Reference proteome</keyword>
<dbReference type="GO" id="GO:0004197">
    <property type="term" value="F:cysteine-type endopeptidase activity"/>
    <property type="evidence" value="ECO:0007669"/>
    <property type="project" value="InterPro"/>
</dbReference>
<dbReference type="GO" id="GO:0006508">
    <property type="term" value="P:proteolysis"/>
    <property type="evidence" value="ECO:0007669"/>
    <property type="project" value="InterPro"/>
</dbReference>
<evidence type="ECO:0000313" key="5">
    <source>
        <dbReference type="Proteomes" id="UP000031737"/>
    </source>
</evidence>
<comment type="similarity">
    <text evidence="1">Belongs to the peptidase C1 family.</text>
</comment>
<evidence type="ECO:0000256" key="1">
    <source>
        <dbReference type="ARBA" id="ARBA00008455"/>
    </source>
</evidence>
<dbReference type="PROSITE" id="PS00640">
    <property type="entry name" value="THIOL_PROTEASE_ASN"/>
    <property type="match status" value="1"/>
</dbReference>
<name>A0A061ITN9_TRYRA</name>
<keyword evidence="2" id="KW-1015">Disulfide bond</keyword>
<dbReference type="InterPro" id="IPR000668">
    <property type="entry name" value="Peptidase_C1A_C"/>
</dbReference>
<evidence type="ECO:0000256" key="2">
    <source>
        <dbReference type="ARBA" id="ARBA00023157"/>
    </source>
</evidence>
<dbReference type="PANTHER" id="PTHR12411">
    <property type="entry name" value="CYSTEINE PROTEASE FAMILY C1-RELATED"/>
    <property type="match status" value="1"/>
</dbReference>
<sequence>MLVSCDNADDGCDGGLMDSAFDWIVGQNNGSVYTEASYSYVSGGGDSQTCSMSSHVVGAVISGHVDLPQDEDKMAAWLAVNGPLAIAVDATSFMSYTGGVLTNCVSDQLDHGVVLVGYNDSSNPPYWIIKNSWGADWGEEGYIRIQKGTNQCLVNSYACSAVVGGPAPTPNPSTTTTTTSAPGPSLLVQQLCSGPGCTTGCVNSSFPTGQCVQAFGRVSAILTCDATSAVEKLFPLSTDCTGPSLPVSVPLNKCLSFFVGSVEFFCVSSATARPIEVDKLSRYQPYQGSHRRL</sequence>
<dbReference type="InterPro" id="IPR013128">
    <property type="entry name" value="Peptidase_C1A"/>
</dbReference>
<dbReference type="EMBL" id="AUPL01006994">
    <property type="protein sequence ID" value="ESL05360.1"/>
    <property type="molecule type" value="Genomic_DNA"/>
</dbReference>
<dbReference type="Gene3D" id="3.90.70.10">
    <property type="entry name" value="Cysteine proteinases"/>
    <property type="match status" value="1"/>
</dbReference>
<proteinExistence type="inferred from homology"/>
<dbReference type="InterPro" id="IPR025660">
    <property type="entry name" value="Pept_his_AS"/>
</dbReference>
<gene>
    <name evidence="4" type="ORF">TRSC58_06994</name>
</gene>
<dbReference type="Proteomes" id="UP000031737">
    <property type="component" value="Unassembled WGS sequence"/>
</dbReference>
<dbReference type="OrthoDB" id="251836at2759"/>
<dbReference type="AlphaFoldDB" id="A0A061ITN9"/>
<dbReference type="Pfam" id="PF12131">
    <property type="entry name" value="DUF3586"/>
    <property type="match status" value="1"/>
</dbReference>